<dbReference type="Gene3D" id="3.40.50.880">
    <property type="match status" value="1"/>
</dbReference>
<sequence>MPDPALLLIKNAPHEGAGLLENVLHERTISYHTVELTEGQAIPNPRNFSGVVVFGGPQSVNDATPSMQAELRALEQILADEIPYLGICLGMQALVNAAGGVVLPCPIREVGFYDNNSKPYTVTLTEAGKNDPLFANLDHTFRVFQLHGETVEMPASGVTLLGYGSQCPIQAVRAGDCAYGLQCHFELTSDMFAYWCQFDTDLKRMDQAMLQQHFAEIQQTYVATGKTLLTNFLTIAHL</sequence>
<dbReference type="PROSITE" id="PS51273">
    <property type="entry name" value="GATASE_TYPE_1"/>
    <property type="match status" value="1"/>
</dbReference>
<dbReference type="GO" id="GO:0016740">
    <property type="term" value="F:transferase activity"/>
    <property type="evidence" value="ECO:0007669"/>
    <property type="project" value="UniProtKB-KW"/>
</dbReference>
<dbReference type="PANTHER" id="PTHR42695:SF5">
    <property type="entry name" value="GLUTAMINE AMIDOTRANSFERASE YLR126C-RELATED"/>
    <property type="match status" value="1"/>
</dbReference>
<evidence type="ECO:0000259" key="1">
    <source>
        <dbReference type="Pfam" id="PF00117"/>
    </source>
</evidence>
<dbReference type="Pfam" id="PF00117">
    <property type="entry name" value="GATase"/>
    <property type="match status" value="1"/>
</dbReference>
<accession>Q3AS85</accession>
<organism evidence="2">
    <name type="scientific">Chlorobium chlorochromatii (strain CaD3)</name>
    <dbReference type="NCBI Taxonomy" id="340177"/>
    <lineage>
        <taxon>Bacteria</taxon>
        <taxon>Pseudomonadati</taxon>
        <taxon>Chlorobiota</taxon>
        <taxon>Chlorobiia</taxon>
        <taxon>Chlorobiales</taxon>
        <taxon>Chlorobiaceae</taxon>
        <taxon>Chlorobium/Pelodictyon group</taxon>
        <taxon>Chlorobium</taxon>
    </lineage>
</organism>
<dbReference type="InterPro" id="IPR044992">
    <property type="entry name" value="ChyE-like"/>
</dbReference>
<feature type="domain" description="Glutamine amidotransferase" evidence="1">
    <location>
        <begin position="22"/>
        <end position="189"/>
    </location>
</feature>
<protein>
    <submittedName>
        <fullName evidence="2">Glutamine amidotransferase, class I</fullName>
        <ecNumber evidence="2">6.3.5.2</ecNumber>
    </submittedName>
</protein>
<dbReference type="EC" id="6.3.5.2" evidence="2"/>
<dbReference type="EMBL" id="CP000108">
    <property type="protein sequence ID" value="ABB28140.1"/>
    <property type="molecule type" value="Genomic_DNA"/>
</dbReference>
<dbReference type="GO" id="GO:0005829">
    <property type="term" value="C:cytosol"/>
    <property type="evidence" value="ECO:0007669"/>
    <property type="project" value="TreeGrafter"/>
</dbReference>
<dbReference type="SUPFAM" id="SSF52317">
    <property type="entry name" value="Class I glutamine amidotransferase-like"/>
    <property type="match status" value="1"/>
</dbReference>
<dbReference type="eggNOG" id="COG0518">
    <property type="taxonomic scope" value="Bacteria"/>
</dbReference>
<dbReference type="PANTHER" id="PTHR42695">
    <property type="entry name" value="GLUTAMINE AMIDOTRANSFERASE YLR126C-RELATED"/>
    <property type="match status" value="1"/>
</dbReference>
<evidence type="ECO:0000313" key="2">
    <source>
        <dbReference type="EMBL" id="ABB28140.1"/>
    </source>
</evidence>
<keyword evidence="2" id="KW-0315">Glutamine amidotransferase</keyword>
<dbReference type="CDD" id="cd01741">
    <property type="entry name" value="GATase1_1"/>
    <property type="match status" value="1"/>
</dbReference>
<dbReference type="GO" id="GO:0003922">
    <property type="term" value="F:GMP synthase (glutamine-hydrolyzing) activity"/>
    <property type="evidence" value="ECO:0007669"/>
    <property type="project" value="UniProtKB-EC"/>
</dbReference>
<dbReference type="AlphaFoldDB" id="Q3AS85"/>
<dbReference type="InterPro" id="IPR017926">
    <property type="entry name" value="GATASE"/>
</dbReference>
<keyword evidence="2" id="KW-0808">Transferase</keyword>
<keyword evidence="2" id="KW-0436">Ligase</keyword>
<gene>
    <name evidence="2" type="ordered locus">Cag_0875</name>
</gene>
<name>Q3AS85_CHLCH</name>
<proteinExistence type="predicted"/>
<dbReference type="KEGG" id="cch:Cag_0875"/>
<reference evidence="2" key="1">
    <citation type="submission" date="2005-08" db="EMBL/GenBank/DDBJ databases">
        <title>Complete sequence of Chlorobium chlorochromatii CaD3.</title>
        <authorList>
            <person name="Copeland A."/>
            <person name="Lucas S."/>
            <person name="Lapidus A."/>
            <person name="Barry K."/>
            <person name="Detter J.C."/>
            <person name="Glavina T."/>
            <person name="Hammon N."/>
            <person name="Israni S."/>
            <person name="Pitluck S."/>
            <person name="Bryant D."/>
            <person name="Schmutz J."/>
            <person name="Larimer F."/>
            <person name="Land M."/>
            <person name="Kyrpides N."/>
            <person name="Ivanova N."/>
            <person name="Richardson P."/>
        </authorList>
    </citation>
    <scope>NUCLEOTIDE SEQUENCE [LARGE SCALE GENOMIC DNA]</scope>
    <source>
        <strain evidence="2">CaD3</strain>
    </source>
</reference>
<dbReference type="OrthoDB" id="9807137at2"/>
<dbReference type="HOGENOM" id="CLU_054974_3_2_10"/>
<dbReference type="InterPro" id="IPR029062">
    <property type="entry name" value="Class_I_gatase-like"/>
</dbReference>
<dbReference type="STRING" id="340177.Cag_0875"/>